<keyword evidence="4" id="KW-0233">DNA recombination</keyword>
<dbReference type="GO" id="GO:0015074">
    <property type="term" value="P:DNA integration"/>
    <property type="evidence" value="ECO:0007669"/>
    <property type="project" value="UniProtKB-KW"/>
</dbReference>
<dbReference type="PANTHER" id="PTHR30461:SF26">
    <property type="entry name" value="RESOLVASE HOMOLOG YNEB"/>
    <property type="match status" value="1"/>
</dbReference>
<dbReference type="InterPro" id="IPR050639">
    <property type="entry name" value="SSR_resolvase"/>
</dbReference>
<evidence type="ECO:0000256" key="6">
    <source>
        <dbReference type="PROSITE-ProRule" id="PRU10137"/>
    </source>
</evidence>
<dbReference type="InterPro" id="IPR006118">
    <property type="entry name" value="Recombinase_CS"/>
</dbReference>
<dbReference type="PROSITE" id="PS00398">
    <property type="entry name" value="RECOMBINASES_2"/>
    <property type="match status" value="1"/>
</dbReference>
<dbReference type="PROSITE" id="PS00397">
    <property type="entry name" value="RECOMBINASES_1"/>
    <property type="match status" value="1"/>
</dbReference>
<dbReference type="AlphaFoldDB" id="J8DVU6"/>
<dbReference type="GO" id="GO:0003677">
    <property type="term" value="F:DNA binding"/>
    <property type="evidence" value="ECO:0007669"/>
    <property type="project" value="UniProtKB-KW"/>
</dbReference>
<evidence type="ECO:0000313" key="8">
    <source>
        <dbReference type="EMBL" id="EJQ80325.1"/>
    </source>
</evidence>
<dbReference type="Gene3D" id="3.40.50.1390">
    <property type="entry name" value="Resolvase, N-terminal catalytic domain"/>
    <property type="match status" value="1"/>
</dbReference>
<accession>J8DVU6</accession>
<dbReference type="InterPro" id="IPR006119">
    <property type="entry name" value="Resolv_N"/>
</dbReference>
<proteinExistence type="inferred from homology"/>
<dbReference type="Proteomes" id="UP000006977">
    <property type="component" value="Unassembled WGS sequence"/>
</dbReference>
<evidence type="ECO:0000256" key="1">
    <source>
        <dbReference type="ARBA" id="ARBA00009913"/>
    </source>
</evidence>
<keyword evidence="2" id="KW-0229">DNA integration</keyword>
<protein>
    <recommendedName>
        <fullName evidence="7">Resolvase/invertase-type recombinase catalytic domain-containing protein</fullName>
    </recommendedName>
</protein>
<gene>
    <name evidence="8" type="ORF">IGC_02337</name>
</gene>
<dbReference type="SMART" id="SM00857">
    <property type="entry name" value="Resolvase"/>
    <property type="match status" value="1"/>
</dbReference>
<name>J8DVU6_BACCE</name>
<dbReference type="InterPro" id="IPR036162">
    <property type="entry name" value="Resolvase-like_N_sf"/>
</dbReference>
<dbReference type="SUPFAM" id="SSF53041">
    <property type="entry name" value="Resolvase-like"/>
    <property type="match status" value="1"/>
</dbReference>
<dbReference type="GO" id="GO:0000150">
    <property type="term" value="F:DNA strand exchange activity"/>
    <property type="evidence" value="ECO:0007669"/>
    <property type="project" value="InterPro"/>
</dbReference>
<dbReference type="CDD" id="cd03768">
    <property type="entry name" value="SR_ResInv"/>
    <property type="match status" value="1"/>
</dbReference>
<dbReference type="Pfam" id="PF00239">
    <property type="entry name" value="Resolvase"/>
    <property type="match status" value="1"/>
</dbReference>
<feature type="active site" description="O-(5'-phospho-DNA)-serine intermediate" evidence="5 6">
    <location>
        <position position="9"/>
    </location>
</feature>
<evidence type="ECO:0000259" key="7">
    <source>
        <dbReference type="PROSITE" id="PS51736"/>
    </source>
</evidence>
<dbReference type="PROSITE" id="PS51736">
    <property type="entry name" value="RECOMBINASES_3"/>
    <property type="match status" value="1"/>
</dbReference>
<evidence type="ECO:0000256" key="5">
    <source>
        <dbReference type="PIRSR" id="PIRSR606118-50"/>
    </source>
</evidence>
<dbReference type="PATRIC" id="fig|1053206.3.peg.2377"/>
<evidence type="ECO:0000256" key="2">
    <source>
        <dbReference type="ARBA" id="ARBA00022908"/>
    </source>
</evidence>
<comment type="caution">
    <text evidence="8">The sequence shown here is derived from an EMBL/GenBank/DDBJ whole genome shotgun (WGS) entry which is preliminary data.</text>
</comment>
<sequence>MIIGYARVSTQEQNLARQLKQLNDYGCDHVYEEKTSGATTNREELQLMLDSLKEGDTIVVTDLTRISRSTKDLFELIEVIKSKGASIKSIKDTWLDTTSDNPYSTFLLTVMAGVNQVGKGLA</sequence>
<keyword evidence="3" id="KW-0238">DNA-binding</keyword>
<comment type="similarity">
    <text evidence="1">Belongs to the site-specific recombinase resolvase family.</text>
</comment>
<evidence type="ECO:0000313" key="9">
    <source>
        <dbReference type="Proteomes" id="UP000006977"/>
    </source>
</evidence>
<evidence type="ECO:0000256" key="4">
    <source>
        <dbReference type="ARBA" id="ARBA00023172"/>
    </source>
</evidence>
<evidence type="ECO:0000256" key="3">
    <source>
        <dbReference type="ARBA" id="ARBA00023125"/>
    </source>
</evidence>
<reference evidence="8 9" key="1">
    <citation type="submission" date="2012-04" db="EMBL/GenBank/DDBJ databases">
        <title>The Genome Sequence of Bacillus cereus HuA4-10.</title>
        <authorList>
            <consortium name="The Broad Institute Genome Sequencing Platform"/>
            <consortium name="The Broad Institute Genome Sequencing Center for Infectious Disease"/>
            <person name="Feldgarden M."/>
            <person name="Van der Auwera G.A."/>
            <person name="Mahillon J."/>
            <person name="Duprez V."/>
            <person name="Timmery S."/>
            <person name="Mattelet C."/>
            <person name="Dierick K."/>
            <person name="Sun M."/>
            <person name="Yu Z."/>
            <person name="Zhu L."/>
            <person name="Hu X."/>
            <person name="Shank E.B."/>
            <person name="Swiecicka I."/>
            <person name="Hansen B.M."/>
            <person name="Andrup L."/>
            <person name="Young S.K."/>
            <person name="Zeng Q."/>
            <person name="Gargeya S."/>
            <person name="Fitzgerald M."/>
            <person name="Haas B."/>
            <person name="Abouelleil A."/>
            <person name="Alvarado L."/>
            <person name="Arachchi H.M."/>
            <person name="Berlin A."/>
            <person name="Chapman S.B."/>
            <person name="Goldberg J."/>
            <person name="Griggs A."/>
            <person name="Gujja S."/>
            <person name="Hansen M."/>
            <person name="Howarth C."/>
            <person name="Imamovic A."/>
            <person name="Larimer J."/>
            <person name="McCowen C."/>
            <person name="Montmayeur A."/>
            <person name="Murphy C."/>
            <person name="Neiman D."/>
            <person name="Pearson M."/>
            <person name="Priest M."/>
            <person name="Roberts A."/>
            <person name="Saif S."/>
            <person name="Shea T."/>
            <person name="Sisk P."/>
            <person name="Sykes S."/>
            <person name="Wortman J."/>
            <person name="Nusbaum C."/>
            <person name="Birren B."/>
        </authorList>
    </citation>
    <scope>NUCLEOTIDE SEQUENCE [LARGE SCALE GENOMIC DNA]</scope>
    <source>
        <strain evidence="8 9">HuA4-10</strain>
    </source>
</reference>
<feature type="domain" description="Resolvase/invertase-type recombinase catalytic" evidence="7">
    <location>
        <begin position="1"/>
        <end position="122"/>
    </location>
</feature>
<dbReference type="EMBL" id="AHEA01000019">
    <property type="protein sequence ID" value="EJQ80325.1"/>
    <property type="molecule type" value="Genomic_DNA"/>
</dbReference>
<organism evidence="8 9">
    <name type="scientific">Bacillus cereus HuA4-10</name>
    <dbReference type="NCBI Taxonomy" id="1053206"/>
    <lineage>
        <taxon>Bacteria</taxon>
        <taxon>Bacillati</taxon>
        <taxon>Bacillota</taxon>
        <taxon>Bacilli</taxon>
        <taxon>Bacillales</taxon>
        <taxon>Bacillaceae</taxon>
        <taxon>Bacillus</taxon>
        <taxon>Bacillus cereus group</taxon>
    </lineage>
</organism>
<dbReference type="HOGENOM" id="CLU_010686_13_0_9"/>
<dbReference type="PANTHER" id="PTHR30461">
    <property type="entry name" value="DNA-INVERTASE FROM LAMBDOID PROPHAGE"/>
    <property type="match status" value="1"/>
</dbReference>